<feature type="region of interest" description="Disordered" evidence="1">
    <location>
        <begin position="1571"/>
        <end position="1607"/>
    </location>
</feature>
<keyword evidence="3" id="KW-0378">Hydrolase</keyword>
<dbReference type="EMBL" id="JAGVWC010000012">
    <property type="protein sequence ID" value="MBS3062041.1"/>
    <property type="molecule type" value="Genomic_DNA"/>
</dbReference>
<keyword evidence="2" id="KW-0812">Transmembrane</keyword>
<organism evidence="3 4">
    <name type="scientific">Candidatus Iainarchaeum sp</name>
    <dbReference type="NCBI Taxonomy" id="3101447"/>
    <lineage>
        <taxon>Archaea</taxon>
        <taxon>Candidatus Iainarchaeota</taxon>
        <taxon>Candidatus Iainarchaeia</taxon>
        <taxon>Candidatus Iainarchaeales</taxon>
        <taxon>Candidatus Iainarchaeaceae</taxon>
        <taxon>Candidatus Iainarchaeum</taxon>
    </lineage>
</organism>
<proteinExistence type="predicted"/>
<dbReference type="GO" id="GO:0004180">
    <property type="term" value="F:carboxypeptidase activity"/>
    <property type="evidence" value="ECO:0007669"/>
    <property type="project" value="UniProtKB-KW"/>
</dbReference>
<keyword evidence="2" id="KW-1133">Transmembrane helix</keyword>
<feature type="transmembrane region" description="Helical" evidence="2">
    <location>
        <begin position="23"/>
        <end position="43"/>
    </location>
</feature>
<keyword evidence="2" id="KW-0472">Membrane</keyword>
<keyword evidence="3" id="KW-0645">Protease</keyword>
<feature type="compositionally biased region" description="Low complexity" evidence="1">
    <location>
        <begin position="1419"/>
        <end position="1437"/>
    </location>
</feature>
<evidence type="ECO:0000256" key="1">
    <source>
        <dbReference type="SAM" id="MobiDB-lite"/>
    </source>
</evidence>
<gene>
    <name evidence="3" type="ORF">J4215_05660</name>
</gene>
<accession>A0A8T4L5C1</accession>
<reference evidence="3" key="2">
    <citation type="submission" date="2021-05" db="EMBL/GenBank/DDBJ databases">
        <title>Protein family content uncovers lineage relationships and bacterial pathway maintenance mechanisms in DPANN archaea.</title>
        <authorList>
            <person name="Castelle C.J."/>
            <person name="Meheust R."/>
            <person name="Jaffe A.L."/>
            <person name="Seitz K."/>
            <person name="Gong X."/>
            <person name="Baker B.J."/>
            <person name="Banfield J.F."/>
        </authorList>
    </citation>
    <scope>NUCLEOTIDE SEQUENCE</scope>
    <source>
        <strain evidence="3">RIFCSPLOWO2_01_FULL_AR10_48_17</strain>
    </source>
</reference>
<feature type="compositionally biased region" description="Low complexity" evidence="1">
    <location>
        <begin position="1576"/>
        <end position="1605"/>
    </location>
</feature>
<name>A0A8T4L5C1_9ARCH</name>
<evidence type="ECO:0000313" key="4">
    <source>
        <dbReference type="Proteomes" id="UP000675968"/>
    </source>
</evidence>
<reference evidence="3" key="1">
    <citation type="submission" date="2021-03" db="EMBL/GenBank/DDBJ databases">
        <authorList>
            <person name="Jaffe A."/>
        </authorList>
    </citation>
    <scope>NUCLEOTIDE SEQUENCE</scope>
    <source>
        <strain evidence="3">RIFCSPLOWO2_01_FULL_AR10_48_17</strain>
    </source>
</reference>
<protein>
    <submittedName>
        <fullName evidence="3">Carboxypeptidase regulatory-like domain-containing protein</fullName>
    </submittedName>
</protein>
<sequence>MSTEFNEAVNQFKEKWVAPHRTVILSALVAGFILASLFVFFLIPNTSTVTIRFEDQNHVAVKNVLVVVRQPFSKTLESNASGTIEVIASPNDTIFFRAEKPGFSVIEANITPENRKPVHVFELESASKTSIQTIVFSGLDNQKIVGKQLEVRLSCANLNASMAPAEKTVSSEDPLPVTLPKDCGGLVVSVVSPVEYAGYSYSVSAESGLIRLKTKKAEAARPGGSLTVRVTAEKGSVLASDLEAVLFLDSKRLSEQTVQNGSVVFENLEPGKYAVRLHDRKGVWADAVSEIASLSSGKKGAVSVSLRQAVGKISMQTSDASSSFPVAGAWVSIVNPSTNALLGIGQTDHAGKIVFSFSQAVPSGLVADIFAQGYSFLSRRPVTEQNEYHLIPVQKKSVQIVRVVDSSGQLLENARVFAANPDSFEAFSSVSYQATDHTGTARFEGLSGPVGFVGSKGLLSGKSGVVEIGKGTEVRIVLVSSAATMQIRVTDESAKGIAGAQVSVKNRLGGISELKTGSNGSVGLNANEGDEVQLSVSKEGFSRVETDWFWVQHQSERIVVLSKPSSRVLIEWEGVFDPNGKPVTSLSPKSRYLARIAVSVPDDSVETGVMMAVGNKTDVTEENAFISFVDSTGMDISMGKKLDSTLSETELVSAQNLDFSKAKWVLLRQFNPKPGKRLVGVWFETTAGFSEPLEIQFRAWNRSAGGIQLDPADSQAQAKQKPLLFSNMRAITVAASGLGSDCLETICVSNLQLETESEVDSEPPFDLASSAHGSLHLSVKNTSSENLNELSFSVAKTQDDAATPLFTVQEIRVAGQKKDAPVLFDLKAGEEKEIEVVLEGKTTGPFGLKLSLLNREEPLWEREIAFNPSQNRSLKMNLDALSVPAFSPFLLSIVVQDAATLEAVPDALVTIERTSPDGSVSVSSMRADSLGTAEFDFTGVPNGTSLYITSSSDGFDPSSATLMATPLLSFSPPFIGVLLSGENRDEKAVISVQNLTTEKIKVNRIDWTGNFFSIINMTKLLSDADAFSGSEIGSGGFVSAEYAFNLHSAFSPTVDESFSGTHLVEAALGVQKFVFVLPVEVTVKANPQTANAEDCLKVSQSAWSGNTVENRSDFAFVLENNCDEDFSSLESQVVWDKNPIGNIELSFDQQSPVALADKQWASLAETVPKKEFAGILTFTPGENELGQEAKFTVYLAGVKRSDKARVFSKTISASIAVTNLENCLVYSPHPGTGLSIEYGKESAFSLDASGCGELDLSVELCKDDPGCSGGAPEGKISVEPLEFDLGVENPVQEIRVKGMDLPGTYDIGVFAQTPSIDFVQISTMAIRIKTDPNAFLDLEKTEFFLKGAGKTDSAQVENRNLSTIVNVEARAEDWARLSGENLAAFSLAGTGLSPAGASALVDAATEAKNQAAELARSTAQQMEQAQQLSQQAMNQQNDSAQKTSDAEQQVSTAAGLGSQGVNMIQMLSTQCAAVETACVTPIYPACQGIPQACAAAQSIFGALKGAEGAGNAAAGAVQEALEQTGPPGVVLAKGQKDSLFRILLAGANAVGSAQTALTEINSAEQTAAVETSAELSQGAESASGLGASSCQNSNQAQQSAQEAGQKTGQAGMNLGLAGASIGMSVTQAAAMEASMGSCTCPAAVSMKNQFYAFKGVQTSLDGTNVAATSAANDQAKPSQQQAQMGSQAASAAACAASEQLNKFADASEQLSGDLNGENEEVTQNIAAILAGGVSTGYLEGIYRPDDVVRNQLTGFVINLKADAKTVSTGTEKVSGVFETTDASVVGEYKTQSAGVVFSNKSLEEETIFATVVLDTNLHEYADPTVVPAGATGWGPFQLESLSEVSSHQQKFHVKFTGKEEPQVIEQQGQHAVACQSGALLGRTGPDALPRIKLKWNWTDITLDSCDAKNPDFIYCDATQFSIMMTKRLYALREFLSQNTHLSCPTNTYQVNLDAEMSGFNRQLNAGFASANYVSGCWLPRSTRLFDKRSALEYFVEATPDISWTDDVPNVSALHDLLFFDAYLIQDGYSPDFGEDFTFFFSNVAFADTPNYFFNDPSKQNMSEFFDKQKISFSQKFSGSDQLPTSGLFSVETNADFSEEWSFFGANQVPSASFNIEFLYEESGQLDSPFYYLPFDGEVGVRGEEFERNGYGVGYDVLGDNEFRISRASEVHTRQNSGTAFQQFSVLKKSSFGELNLIPSRRGYILDVYQNSNTKKTGVFSPSIATPVLLKVHQDQSLKPFSALYSLRIGDNAMDVGEQSAFWSGAGACLDFDGKDVADNWRFSADRRGQASDHVTGAEKFYGISWPKADEEATVYLKTVFFLPIGTGFDLRSETLNVRFLTADELEASSVKLGGISTMAFNRRGSTATDHVTALDDLFDLVFEQKVCVTNTGIRSSFWWNPDAVFEQRGLSGKSIDETESGLVSGTTCR</sequence>
<dbReference type="Proteomes" id="UP000675968">
    <property type="component" value="Unassembled WGS sequence"/>
</dbReference>
<evidence type="ECO:0000256" key="2">
    <source>
        <dbReference type="SAM" id="Phobius"/>
    </source>
</evidence>
<comment type="caution">
    <text evidence="3">The sequence shown here is derived from an EMBL/GenBank/DDBJ whole genome shotgun (WGS) entry which is preliminary data.</text>
</comment>
<keyword evidence="3" id="KW-0121">Carboxypeptidase</keyword>
<feature type="region of interest" description="Disordered" evidence="1">
    <location>
        <begin position="1412"/>
        <end position="1451"/>
    </location>
</feature>
<feature type="compositionally biased region" description="Polar residues" evidence="1">
    <location>
        <begin position="1438"/>
        <end position="1451"/>
    </location>
</feature>
<evidence type="ECO:0000313" key="3">
    <source>
        <dbReference type="EMBL" id="MBS3062041.1"/>
    </source>
</evidence>